<dbReference type="InterPro" id="IPR019432">
    <property type="entry name" value="Acyltransferase_MbtK/IucB-like"/>
</dbReference>
<dbReference type="Gene3D" id="6.10.250.3370">
    <property type="match status" value="1"/>
</dbReference>
<keyword evidence="8" id="KW-0808">Transferase</keyword>
<dbReference type="SUPFAM" id="SSF55729">
    <property type="entry name" value="Acyl-CoA N-acyltransferases (Nat)"/>
    <property type="match status" value="1"/>
</dbReference>
<dbReference type="InterPro" id="IPR022770">
    <property type="entry name" value="IucA/IucC-like_C"/>
</dbReference>
<keyword evidence="8" id="KW-0012">Acyltransferase</keyword>
<sequence length="809" mass="88084">MNLMNPNDPLDLSVEPLRPADHTGLLHSWLSTPRARFWGMVDHSPAQVRAYLDAVAASEHENGRIGLRDGVPLVYVETYDPARLLPAGVLHPEPGDLGMHLLIAPPDGPTEHGLTAAVLAGVVRWCFENRGAARIVVEPDERNSAVLAKNAAAGFRVLRTVELPEGSGTKRAVLSICTRADFAASPLGDRRQRKELRGGAGADDATAERAHLGAPVAPTSHLRADVAERAHRHLIAKALAELSHERVLAPEALGDDRFALAVPGTDVRYEFRARVLPLEHWLVDPASIRRLEDGAPTALDVQTLVLEQQEPLGIPDELLSTYLEELASTFAARCATLDEARRGERPSAEGLLTADLPDVEAAMTEGHPGFLANNGRIGFSLPDYRAYAPEQGRRTRLQWVAVHAGRSTLSLGKGLDEAAHARWSLSSEERDSFADRLAGRGLDPSDYHLLPLHPWQAEHRLPITFAPDIARGDLVPLGSGGDEMQPQQSLRTFFNRTRSGAPYVKVALAIQNMGFLRGLSPQYMRDTPAINDWLAALVDGDPEFAGGGFRVLRERAALGYTGDIYHRTPTTNPHRKMLAALWRESPVPLLEPGERAFTMAALLHRDHDGTALASTMIRASVLSAEGWVEQYLRAYLRPLVHALLAHDVVVMPHGENLILRVREQQVVGAFLKDIGEEMAVLGHRPLPVAMERVRAVVPGQDKALSIFTDVFDGVLRHLAGILDADGLLPADHFWRVVAGVLDGYEADHPDLARGIAGDVDLRAGTFAHSCLNRLQLRNTLQMVDLGDQASSLLFAGDMANPVARTSVPA</sequence>
<accession>A0ABW0FKD0</accession>
<dbReference type="EMBL" id="JBHSLN010000089">
    <property type="protein sequence ID" value="MFC5299687.1"/>
    <property type="molecule type" value="Genomic_DNA"/>
</dbReference>
<feature type="compositionally biased region" description="Basic and acidic residues" evidence="6">
    <location>
        <begin position="188"/>
        <end position="197"/>
    </location>
</feature>
<comment type="function">
    <text evidence="1">Acyltransferase required for the direct transfer of medium- to long-chain fatty acyl moieties from a carrier protein (MbtL) on to the epsilon-amino group of lysine residue in the mycobactin core.</text>
</comment>
<evidence type="ECO:0000256" key="2">
    <source>
        <dbReference type="ARBA" id="ARBA00005102"/>
    </source>
</evidence>
<comment type="pathway">
    <text evidence="2">Siderophore biosynthesis; mycobactin biosynthesis.</text>
</comment>
<dbReference type="Gene3D" id="3.40.630.30">
    <property type="match status" value="1"/>
</dbReference>
<dbReference type="RefSeq" id="WP_343926104.1">
    <property type="nucleotide sequence ID" value="NZ_BAAAIR010000050.1"/>
</dbReference>
<evidence type="ECO:0000256" key="4">
    <source>
        <dbReference type="ARBA" id="ARBA00020586"/>
    </source>
</evidence>
<feature type="domain" description="Acyltransferase MbtK/IucB-like conserved" evidence="7">
    <location>
        <begin position="15"/>
        <end position="62"/>
    </location>
</feature>
<protein>
    <recommendedName>
        <fullName evidence="4">Lysine N-acyltransferase MbtK</fullName>
    </recommendedName>
    <alternativeName>
        <fullName evidence="5">Mycobactin synthase protein K</fullName>
    </alternativeName>
</protein>
<dbReference type="Pfam" id="PF06276">
    <property type="entry name" value="FhuF"/>
    <property type="match status" value="1"/>
</dbReference>
<dbReference type="PANTHER" id="PTHR34384:SF6">
    <property type="entry name" value="STAPHYLOFERRIN B SYNTHASE"/>
    <property type="match status" value="1"/>
</dbReference>
<evidence type="ECO:0000256" key="3">
    <source>
        <dbReference type="ARBA" id="ARBA00007832"/>
    </source>
</evidence>
<dbReference type="GO" id="GO:0016746">
    <property type="term" value="F:acyltransferase activity"/>
    <property type="evidence" value="ECO:0007669"/>
    <property type="project" value="UniProtKB-KW"/>
</dbReference>
<reference evidence="9" key="1">
    <citation type="journal article" date="2019" name="Int. J. Syst. Evol. Microbiol.">
        <title>The Global Catalogue of Microorganisms (GCM) 10K type strain sequencing project: providing services to taxonomists for standard genome sequencing and annotation.</title>
        <authorList>
            <consortium name="The Broad Institute Genomics Platform"/>
            <consortium name="The Broad Institute Genome Sequencing Center for Infectious Disease"/>
            <person name="Wu L."/>
            <person name="Ma J."/>
        </authorList>
    </citation>
    <scope>NUCLEOTIDE SEQUENCE [LARGE SCALE GENOMIC DNA]</scope>
    <source>
        <strain evidence="9">CGMCC 1.16455</strain>
    </source>
</reference>
<comment type="caution">
    <text evidence="8">The sequence shown here is derived from an EMBL/GenBank/DDBJ whole genome shotgun (WGS) entry which is preliminary data.</text>
</comment>
<comment type="similarity">
    <text evidence="3">Belongs to the IucA/IucC family.</text>
</comment>
<dbReference type="InterPro" id="IPR037455">
    <property type="entry name" value="LucA/IucC-like"/>
</dbReference>
<dbReference type="Pfam" id="PF13523">
    <property type="entry name" value="Acetyltransf_8"/>
    <property type="match status" value="1"/>
</dbReference>
<dbReference type="Proteomes" id="UP001595937">
    <property type="component" value="Unassembled WGS sequence"/>
</dbReference>
<evidence type="ECO:0000256" key="5">
    <source>
        <dbReference type="ARBA" id="ARBA00031122"/>
    </source>
</evidence>
<evidence type="ECO:0000256" key="6">
    <source>
        <dbReference type="SAM" id="MobiDB-lite"/>
    </source>
</evidence>
<gene>
    <name evidence="8" type="ORF">ACFPK8_19415</name>
</gene>
<evidence type="ECO:0000259" key="7">
    <source>
        <dbReference type="SMART" id="SM01006"/>
    </source>
</evidence>
<dbReference type="InterPro" id="IPR016181">
    <property type="entry name" value="Acyl_CoA_acyltransferase"/>
</dbReference>
<dbReference type="Pfam" id="PF04183">
    <property type="entry name" value="IucA_IucC"/>
    <property type="match status" value="1"/>
</dbReference>
<evidence type="ECO:0000313" key="8">
    <source>
        <dbReference type="EMBL" id="MFC5299687.1"/>
    </source>
</evidence>
<keyword evidence="9" id="KW-1185">Reference proteome</keyword>
<dbReference type="Gene3D" id="3.30.310.280">
    <property type="match status" value="1"/>
</dbReference>
<organism evidence="8 9">
    <name type="scientific">Brachybacterium tyrofermentans</name>
    <dbReference type="NCBI Taxonomy" id="47848"/>
    <lineage>
        <taxon>Bacteria</taxon>
        <taxon>Bacillati</taxon>
        <taxon>Actinomycetota</taxon>
        <taxon>Actinomycetes</taxon>
        <taxon>Micrococcales</taxon>
        <taxon>Dermabacteraceae</taxon>
        <taxon>Brachybacterium</taxon>
    </lineage>
</organism>
<name>A0ABW0FKD0_9MICO</name>
<dbReference type="GeneID" id="303298965"/>
<dbReference type="InterPro" id="IPR007310">
    <property type="entry name" value="Aerobactin_biosyn_IucA/IucC_N"/>
</dbReference>
<evidence type="ECO:0000313" key="9">
    <source>
        <dbReference type="Proteomes" id="UP001595937"/>
    </source>
</evidence>
<dbReference type="SMART" id="SM01006">
    <property type="entry name" value="AlcB"/>
    <property type="match status" value="1"/>
</dbReference>
<proteinExistence type="inferred from homology"/>
<feature type="region of interest" description="Disordered" evidence="6">
    <location>
        <begin position="188"/>
        <end position="208"/>
    </location>
</feature>
<dbReference type="PANTHER" id="PTHR34384">
    <property type="entry name" value="L-2,3-DIAMINOPROPANOATE--CITRATE LIGASE"/>
    <property type="match status" value="1"/>
</dbReference>
<dbReference type="Gene3D" id="1.10.510.40">
    <property type="match status" value="1"/>
</dbReference>
<evidence type="ECO:0000256" key="1">
    <source>
        <dbReference type="ARBA" id="ARBA00003818"/>
    </source>
</evidence>